<dbReference type="Gene3D" id="3.30.750.44">
    <property type="match status" value="1"/>
</dbReference>
<organism evidence="3">
    <name type="scientific">human gut metagenome</name>
    <dbReference type="NCBI Taxonomy" id="408170"/>
    <lineage>
        <taxon>unclassified sequences</taxon>
        <taxon>metagenomes</taxon>
        <taxon>organismal metagenomes</taxon>
    </lineage>
</organism>
<keyword evidence="3" id="KW-0645">Protease</keyword>
<sequence length="152" mass="16857">MKYTMYFAGLIACFFSIVAAQAQKSKFLNSPARKLQLAEFAIANLYVDEVNEGKLVEEAIVKMLEQLDPHSTYSDPEEVKRMNEPLQGNFEGIGIQFNMAEDTLLVIQPVSGGPSEKVGILAGDRIVMVEDTLIAGVKMSTEDIMRRLRGPK</sequence>
<evidence type="ECO:0000313" key="3">
    <source>
        <dbReference type="EMBL" id="EKC49042.1"/>
    </source>
</evidence>
<reference evidence="3" key="1">
    <citation type="journal article" date="2013" name="Environ. Microbiol.">
        <title>Microbiota from the distal guts of lean and obese adolescents exhibit partial functional redundancy besides clear differences in community structure.</title>
        <authorList>
            <person name="Ferrer M."/>
            <person name="Ruiz A."/>
            <person name="Lanza F."/>
            <person name="Haange S.B."/>
            <person name="Oberbach A."/>
            <person name="Till H."/>
            <person name="Bargiela R."/>
            <person name="Campoy C."/>
            <person name="Segura M.T."/>
            <person name="Richter M."/>
            <person name="von Bergen M."/>
            <person name="Seifert J."/>
            <person name="Suarez A."/>
        </authorList>
    </citation>
    <scope>NUCLEOTIDE SEQUENCE</scope>
</reference>
<dbReference type="InterPro" id="IPR001478">
    <property type="entry name" value="PDZ"/>
</dbReference>
<feature type="domain" description="PDZ" evidence="1">
    <location>
        <begin position="93"/>
        <end position="144"/>
    </location>
</feature>
<feature type="domain" description="Activating protease CtpA/B N-terminal" evidence="2">
    <location>
        <begin position="28"/>
        <end position="77"/>
    </location>
</feature>
<dbReference type="PANTHER" id="PTHR32060:SF30">
    <property type="entry name" value="CARBOXY-TERMINAL PROCESSING PROTEASE CTPA"/>
    <property type="match status" value="1"/>
</dbReference>
<dbReference type="AlphaFoldDB" id="K1RKC4"/>
<dbReference type="GO" id="GO:0030288">
    <property type="term" value="C:outer membrane-bounded periplasmic space"/>
    <property type="evidence" value="ECO:0007669"/>
    <property type="project" value="TreeGrafter"/>
</dbReference>
<gene>
    <name evidence="3" type="ORF">LEA_18592</name>
</gene>
<proteinExistence type="predicted"/>
<comment type="caution">
    <text evidence="3">The sequence shown here is derived from an EMBL/GenBank/DDBJ whole genome shotgun (WGS) entry which is preliminary data.</text>
</comment>
<dbReference type="CDD" id="cd06782">
    <property type="entry name" value="cpPDZ_CPP-like"/>
    <property type="match status" value="1"/>
</dbReference>
<keyword evidence="3" id="KW-0378">Hydrolase</keyword>
<protein>
    <submittedName>
        <fullName evidence="3">Carboxyl-terminal protease</fullName>
    </submittedName>
</protein>
<evidence type="ECO:0000259" key="2">
    <source>
        <dbReference type="Pfam" id="PF22694"/>
    </source>
</evidence>
<dbReference type="Pfam" id="PF13180">
    <property type="entry name" value="PDZ_2"/>
    <property type="match status" value="1"/>
</dbReference>
<feature type="non-terminal residue" evidence="3">
    <location>
        <position position="152"/>
    </location>
</feature>
<dbReference type="EMBL" id="AJWY01012758">
    <property type="protein sequence ID" value="EKC49042.1"/>
    <property type="molecule type" value="Genomic_DNA"/>
</dbReference>
<dbReference type="InterPro" id="IPR029045">
    <property type="entry name" value="ClpP/crotonase-like_dom_sf"/>
</dbReference>
<dbReference type="PANTHER" id="PTHR32060">
    <property type="entry name" value="TAIL-SPECIFIC PROTEASE"/>
    <property type="match status" value="1"/>
</dbReference>
<accession>K1RKC4</accession>
<evidence type="ECO:0000259" key="1">
    <source>
        <dbReference type="Pfam" id="PF13180"/>
    </source>
</evidence>
<name>K1RKC4_9ZZZZ</name>
<dbReference type="Pfam" id="PF22694">
    <property type="entry name" value="CtpB_N-like"/>
    <property type="match status" value="1"/>
</dbReference>
<dbReference type="SUPFAM" id="SSF52096">
    <property type="entry name" value="ClpP/crotonase"/>
    <property type="match status" value="1"/>
</dbReference>
<dbReference type="GO" id="GO:0004175">
    <property type="term" value="F:endopeptidase activity"/>
    <property type="evidence" value="ECO:0007669"/>
    <property type="project" value="TreeGrafter"/>
</dbReference>
<dbReference type="InterPro" id="IPR055210">
    <property type="entry name" value="CtpA/B_N"/>
</dbReference>
<dbReference type="GO" id="GO:0006508">
    <property type="term" value="P:proteolysis"/>
    <property type="evidence" value="ECO:0007669"/>
    <property type="project" value="UniProtKB-KW"/>
</dbReference>
<dbReference type="SUPFAM" id="SSF50156">
    <property type="entry name" value="PDZ domain-like"/>
    <property type="match status" value="1"/>
</dbReference>
<dbReference type="Gene3D" id="2.30.42.10">
    <property type="match status" value="1"/>
</dbReference>
<dbReference type="InterPro" id="IPR036034">
    <property type="entry name" value="PDZ_sf"/>
</dbReference>
<dbReference type="GO" id="GO:0007165">
    <property type="term" value="P:signal transduction"/>
    <property type="evidence" value="ECO:0007669"/>
    <property type="project" value="TreeGrafter"/>
</dbReference>